<evidence type="ECO:0000256" key="9">
    <source>
        <dbReference type="ARBA" id="ARBA00023242"/>
    </source>
</evidence>
<proteinExistence type="predicted"/>
<keyword evidence="7" id="KW-0238">DNA-binding</keyword>
<sequence length="275" mass="31356">MSYCLSIYIFTFFPTEHKQDIAEEPQQLSVDDSNGGLSFDQNRELVAVGPEEAAVQLFLFNNTEETFSVHIIPVEEEDDEDVQFVQETQQEPAKNTSAALNNDNQQPLDNNSAENVTTPKKDSNDDAGVLCVETTKTNTDKFPCKMCFKTFFHMGTLTRHMKSHKSNFCNICKQHFPQQMKLDSHSCVLPHLSQTSSKCCKVCGKTFNHPSDLRVHYVVHAGEKPHRCRFCEKTFTQKGNLNCHLRLHTGERPFRCDKCGRTFTQKVSLNNHLMS</sequence>
<feature type="domain" description="C2H2-type" evidence="12">
    <location>
        <begin position="142"/>
        <end position="164"/>
    </location>
</feature>
<keyword evidence="5" id="KW-0862">Zinc</keyword>
<dbReference type="GO" id="GO:0005634">
    <property type="term" value="C:nucleus"/>
    <property type="evidence" value="ECO:0007669"/>
    <property type="project" value="UniProtKB-SubCell"/>
</dbReference>
<dbReference type="Pfam" id="PF00096">
    <property type="entry name" value="zf-C2H2"/>
    <property type="match status" value="3"/>
</dbReference>
<dbReference type="InterPro" id="IPR036236">
    <property type="entry name" value="Znf_C2H2_sf"/>
</dbReference>
<reference evidence="13" key="3">
    <citation type="submission" date="2025-08" db="UniProtKB">
        <authorList>
            <consortium name="Ensembl"/>
        </authorList>
    </citation>
    <scope>IDENTIFICATION</scope>
    <source>
        <strain evidence="13">HNI</strain>
    </source>
</reference>
<reference evidence="13" key="4">
    <citation type="submission" date="2025-09" db="UniProtKB">
        <authorList>
            <consortium name="Ensembl"/>
        </authorList>
    </citation>
    <scope>IDENTIFICATION</scope>
    <source>
        <strain evidence="13">HNI</strain>
    </source>
</reference>
<reference key="1">
    <citation type="journal article" date="2007" name="Nature">
        <title>The medaka draft genome and insights into vertebrate genome evolution.</title>
        <authorList>
            <person name="Kasahara M."/>
            <person name="Naruse K."/>
            <person name="Sasaki S."/>
            <person name="Nakatani Y."/>
            <person name="Qu W."/>
            <person name="Ahsan B."/>
            <person name="Yamada T."/>
            <person name="Nagayasu Y."/>
            <person name="Doi K."/>
            <person name="Kasai Y."/>
            <person name="Jindo T."/>
            <person name="Kobayashi D."/>
            <person name="Shimada A."/>
            <person name="Toyoda A."/>
            <person name="Kuroki Y."/>
            <person name="Fujiyama A."/>
            <person name="Sasaki T."/>
            <person name="Shimizu A."/>
            <person name="Asakawa S."/>
            <person name="Shimizu N."/>
            <person name="Hashimoto S."/>
            <person name="Yang J."/>
            <person name="Lee Y."/>
            <person name="Matsushima K."/>
            <person name="Sugano S."/>
            <person name="Sakaizumi M."/>
            <person name="Narita T."/>
            <person name="Ohishi K."/>
            <person name="Haga S."/>
            <person name="Ohta F."/>
            <person name="Nomoto H."/>
            <person name="Nogata K."/>
            <person name="Morishita T."/>
            <person name="Endo T."/>
            <person name="Shin-I T."/>
            <person name="Takeda H."/>
            <person name="Morishita S."/>
            <person name="Kohara Y."/>
        </authorList>
    </citation>
    <scope>NUCLEOTIDE SEQUENCE [LARGE SCALE GENOMIC DNA]</scope>
    <source>
        <strain>Hd-rR</strain>
    </source>
</reference>
<feature type="domain" description="C2H2-type" evidence="12">
    <location>
        <begin position="198"/>
        <end position="225"/>
    </location>
</feature>
<evidence type="ECO:0000259" key="12">
    <source>
        <dbReference type="PROSITE" id="PS50157"/>
    </source>
</evidence>
<dbReference type="Proteomes" id="UP000265180">
    <property type="component" value="Chromosome 8"/>
</dbReference>
<dbReference type="GO" id="GO:0008270">
    <property type="term" value="F:zinc ion binding"/>
    <property type="evidence" value="ECO:0007669"/>
    <property type="project" value="UniProtKB-KW"/>
</dbReference>
<evidence type="ECO:0000256" key="11">
    <source>
        <dbReference type="SAM" id="MobiDB-lite"/>
    </source>
</evidence>
<dbReference type="FunFam" id="3.30.160.60:FF:001485">
    <property type="entry name" value="Krueppel-related zinc finger protein"/>
    <property type="match status" value="1"/>
</dbReference>
<dbReference type="Gene3D" id="3.30.160.60">
    <property type="entry name" value="Classic Zinc Finger"/>
    <property type="match status" value="4"/>
</dbReference>
<dbReference type="GO" id="GO:0003677">
    <property type="term" value="F:DNA binding"/>
    <property type="evidence" value="ECO:0007669"/>
    <property type="project" value="UniProtKB-KW"/>
</dbReference>
<evidence type="ECO:0000313" key="14">
    <source>
        <dbReference type="Proteomes" id="UP000265180"/>
    </source>
</evidence>
<dbReference type="Ensembl" id="ENSORLT00020013624.1">
    <property type="protein sequence ID" value="ENSORLP00020021816.1"/>
    <property type="gene ID" value="ENSORLG00020001791.1"/>
</dbReference>
<dbReference type="SMART" id="SM00355">
    <property type="entry name" value="ZnF_C2H2"/>
    <property type="match status" value="5"/>
</dbReference>
<evidence type="ECO:0000256" key="3">
    <source>
        <dbReference type="ARBA" id="ARBA00022737"/>
    </source>
</evidence>
<organism evidence="13 14">
    <name type="scientific">Oryzias latipes</name>
    <name type="common">Japanese rice fish</name>
    <name type="synonym">Japanese killifish</name>
    <dbReference type="NCBI Taxonomy" id="8090"/>
    <lineage>
        <taxon>Eukaryota</taxon>
        <taxon>Metazoa</taxon>
        <taxon>Chordata</taxon>
        <taxon>Craniata</taxon>
        <taxon>Vertebrata</taxon>
        <taxon>Euteleostomi</taxon>
        <taxon>Actinopterygii</taxon>
        <taxon>Neopterygii</taxon>
        <taxon>Teleostei</taxon>
        <taxon>Neoteleostei</taxon>
        <taxon>Acanthomorphata</taxon>
        <taxon>Ovalentaria</taxon>
        <taxon>Atherinomorphae</taxon>
        <taxon>Beloniformes</taxon>
        <taxon>Adrianichthyidae</taxon>
        <taxon>Oryziinae</taxon>
        <taxon>Oryzias</taxon>
    </lineage>
</organism>
<dbReference type="InterPro" id="IPR013087">
    <property type="entry name" value="Znf_C2H2_type"/>
</dbReference>
<name>A0A3P9LM77_ORYLA</name>
<dbReference type="SUPFAM" id="SSF57667">
    <property type="entry name" value="beta-beta-alpha zinc fingers"/>
    <property type="match status" value="3"/>
</dbReference>
<evidence type="ECO:0000256" key="7">
    <source>
        <dbReference type="ARBA" id="ARBA00023125"/>
    </source>
</evidence>
<evidence type="ECO:0000256" key="8">
    <source>
        <dbReference type="ARBA" id="ARBA00023163"/>
    </source>
</evidence>
<dbReference type="InterPro" id="IPR050331">
    <property type="entry name" value="Zinc_finger"/>
</dbReference>
<keyword evidence="9" id="KW-0539">Nucleus</keyword>
<dbReference type="AlphaFoldDB" id="A0A3P9LM77"/>
<dbReference type="PROSITE" id="PS00028">
    <property type="entry name" value="ZINC_FINGER_C2H2_1"/>
    <property type="match status" value="3"/>
</dbReference>
<dbReference type="FunFam" id="3.30.160.60:FF:002349">
    <property type="entry name" value="Zinc finger and BTB domain-containing 40"/>
    <property type="match status" value="1"/>
</dbReference>
<evidence type="ECO:0000256" key="10">
    <source>
        <dbReference type="PROSITE-ProRule" id="PRU00042"/>
    </source>
</evidence>
<keyword evidence="2" id="KW-0479">Metal-binding</keyword>
<dbReference type="PANTHER" id="PTHR16515:SF66">
    <property type="entry name" value="C2H2-TYPE DOMAIN-CONTAINING PROTEIN"/>
    <property type="match status" value="1"/>
</dbReference>
<evidence type="ECO:0000256" key="6">
    <source>
        <dbReference type="ARBA" id="ARBA00023015"/>
    </source>
</evidence>
<keyword evidence="8" id="KW-0804">Transcription</keyword>
<evidence type="ECO:0000256" key="4">
    <source>
        <dbReference type="ARBA" id="ARBA00022771"/>
    </source>
</evidence>
<evidence type="ECO:0000256" key="2">
    <source>
        <dbReference type="ARBA" id="ARBA00022723"/>
    </source>
</evidence>
<feature type="domain" description="C2H2-type" evidence="12">
    <location>
        <begin position="226"/>
        <end position="253"/>
    </location>
</feature>
<dbReference type="PANTHER" id="PTHR16515">
    <property type="entry name" value="PR DOMAIN ZINC FINGER PROTEIN"/>
    <property type="match status" value="1"/>
</dbReference>
<keyword evidence="3" id="KW-0677">Repeat</keyword>
<feature type="domain" description="C2H2-type" evidence="12">
    <location>
        <begin position="254"/>
        <end position="275"/>
    </location>
</feature>
<comment type="subcellular location">
    <subcellularLocation>
        <location evidence="1">Nucleus</location>
    </subcellularLocation>
</comment>
<reference evidence="13 14" key="2">
    <citation type="submission" date="2017-04" db="EMBL/GenBank/DDBJ databases">
        <title>CpG methylation of centromeres and impact of large insertions on vertebrate speciation.</title>
        <authorList>
            <person name="Ichikawa K."/>
            <person name="Yoshimura J."/>
            <person name="Morishita S."/>
        </authorList>
    </citation>
    <scope>NUCLEOTIDE SEQUENCE</scope>
    <source>
        <strain evidence="13 14">HNI</strain>
    </source>
</reference>
<evidence type="ECO:0000313" key="13">
    <source>
        <dbReference type="Ensembl" id="ENSORLP00020021816.1"/>
    </source>
</evidence>
<evidence type="ECO:0000256" key="5">
    <source>
        <dbReference type="ARBA" id="ARBA00022833"/>
    </source>
</evidence>
<feature type="compositionally biased region" description="Low complexity" evidence="11">
    <location>
        <begin position="100"/>
        <end position="111"/>
    </location>
</feature>
<feature type="region of interest" description="Disordered" evidence="11">
    <location>
        <begin position="87"/>
        <end position="125"/>
    </location>
</feature>
<dbReference type="PROSITE" id="PS50157">
    <property type="entry name" value="ZINC_FINGER_C2H2_2"/>
    <property type="match status" value="4"/>
</dbReference>
<keyword evidence="6" id="KW-0805">Transcription regulation</keyword>
<evidence type="ECO:0000256" key="1">
    <source>
        <dbReference type="ARBA" id="ARBA00004123"/>
    </source>
</evidence>
<accession>A0A3P9LM77</accession>
<keyword evidence="4 10" id="KW-0863">Zinc-finger</keyword>
<protein>
    <recommendedName>
        <fullName evidence="12">C2H2-type domain-containing protein</fullName>
    </recommendedName>
</protein>